<dbReference type="InterPro" id="IPR046938">
    <property type="entry name" value="DNA_clamp_sf"/>
</dbReference>
<evidence type="ECO:0000313" key="3">
    <source>
        <dbReference type="EMBL" id="USQ75369.1"/>
    </source>
</evidence>
<dbReference type="SUPFAM" id="SSF46955">
    <property type="entry name" value="Putative DNA-binding domain"/>
    <property type="match status" value="1"/>
</dbReference>
<dbReference type="PANTHER" id="PTHR30204:SF97">
    <property type="entry name" value="MERR FAMILY REGULATORY PROTEIN"/>
    <property type="match status" value="1"/>
</dbReference>
<dbReference type="Gene3D" id="3.10.150.10">
    <property type="entry name" value="DNA Polymerase III, subunit A, domain 2"/>
    <property type="match status" value="1"/>
</dbReference>
<feature type="domain" description="HTH merR-type" evidence="2">
    <location>
        <begin position="8"/>
        <end position="78"/>
    </location>
</feature>
<dbReference type="EMBL" id="CP099490">
    <property type="protein sequence ID" value="USQ75369.1"/>
    <property type="molecule type" value="Genomic_DNA"/>
</dbReference>
<evidence type="ECO:0000259" key="2">
    <source>
        <dbReference type="PROSITE" id="PS50937"/>
    </source>
</evidence>
<dbReference type="Pfam" id="PF02767">
    <property type="entry name" value="DNA_pol3_beta_2"/>
    <property type="match status" value="1"/>
</dbReference>
<dbReference type="Proteomes" id="UP001056535">
    <property type="component" value="Chromosome"/>
</dbReference>
<dbReference type="Pfam" id="PF13411">
    <property type="entry name" value="MerR_1"/>
    <property type="match status" value="1"/>
</dbReference>
<dbReference type="PANTHER" id="PTHR30204">
    <property type="entry name" value="REDOX-CYCLING DRUG-SENSING TRANSCRIPTIONAL ACTIVATOR SOXR"/>
    <property type="match status" value="1"/>
</dbReference>
<evidence type="ECO:0000313" key="4">
    <source>
        <dbReference type="Proteomes" id="UP001056535"/>
    </source>
</evidence>
<organism evidence="3 4">
    <name type="scientific">Ornithinimicrobium cryptoxanthini</name>
    <dbReference type="NCBI Taxonomy" id="2934161"/>
    <lineage>
        <taxon>Bacteria</taxon>
        <taxon>Bacillati</taxon>
        <taxon>Actinomycetota</taxon>
        <taxon>Actinomycetes</taxon>
        <taxon>Micrococcales</taxon>
        <taxon>Ornithinimicrobiaceae</taxon>
        <taxon>Ornithinimicrobium</taxon>
    </lineage>
</organism>
<gene>
    <name evidence="3" type="ORF">NF557_12145</name>
</gene>
<evidence type="ECO:0000256" key="1">
    <source>
        <dbReference type="ARBA" id="ARBA00023125"/>
    </source>
</evidence>
<dbReference type="InterPro" id="IPR047057">
    <property type="entry name" value="MerR_fam"/>
</dbReference>
<dbReference type="SMART" id="SM00422">
    <property type="entry name" value="HTH_MERR"/>
    <property type="match status" value="1"/>
</dbReference>
<dbReference type="RefSeq" id="WP_252619709.1">
    <property type="nucleotide sequence ID" value="NZ_CP099490.1"/>
</dbReference>
<dbReference type="PROSITE" id="PS50937">
    <property type="entry name" value="HTH_MERR_2"/>
    <property type="match status" value="1"/>
</dbReference>
<dbReference type="SUPFAM" id="SSF55979">
    <property type="entry name" value="DNA clamp"/>
    <property type="match status" value="1"/>
</dbReference>
<proteinExistence type="predicted"/>
<dbReference type="InterPro" id="IPR022637">
    <property type="entry name" value="DNA_polIII_beta_cen"/>
</dbReference>
<dbReference type="InterPro" id="IPR009061">
    <property type="entry name" value="DNA-bd_dom_put_sf"/>
</dbReference>
<reference evidence="3" key="1">
    <citation type="submission" date="2022-06" db="EMBL/GenBank/DDBJ databases">
        <title>Ornithinimicrobium JY.X270.</title>
        <authorList>
            <person name="Huang Y."/>
        </authorList>
    </citation>
    <scope>NUCLEOTIDE SEQUENCE</scope>
    <source>
        <strain evidence="3">JY.X270</strain>
    </source>
</reference>
<sequence>MTDTSSRLLAIGELSRASGLTVSALRFYDREFVLVPAEVDPDTGYRRYSPGQVQQARLLAGMRRVGMPLAEMSAVLESLPDTEVAEDLLSAHLRRLEDGLTDARREVARLTGLLSGPRQEPLELVVDASALARAIDSVRYAASTDPDFPMLCAVLVDPHPDGVRLVATDRYRLAVAEVEGAPAGHAEGRMSLLPTTLVDRLRRALWETWHEAGGGLRVQLRISPHHFTAVLPGGVGGGSEEVVGETLGLDFPDYRRLLHDERAPEATSTRIPVVDILADLAELSQPRVHLGTAGVTTDPGDGVLVDRAFLWEAASTLGEGYAVLPTDGEIAPLALRGADGARLSLVMPVRPEPAP</sequence>
<keyword evidence="4" id="KW-1185">Reference proteome</keyword>
<protein>
    <submittedName>
        <fullName evidence="3">MerR family transcriptional regulator</fullName>
    </submittedName>
</protein>
<name>A0ABY4YF35_9MICO</name>
<dbReference type="InterPro" id="IPR000551">
    <property type="entry name" value="MerR-type_HTH_dom"/>
</dbReference>
<accession>A0ABY4YF35</accession>
<keyword evidence="1" id="KW-0238">DNA-binding</keyword>
<dbReference type="Gene3D" id="1.10.1660.10">
    <property type="match status" value="1"/>
</dbReference>